<dbReference type="WBParaSite" id="Pan_g22861.t1">
    <property type="protein sequence ID" value="Pan_g22861.t1"/>
    <property type="gene ID" value="Pan_g22861"/>
</dbReference>
<reference evidence="2" key="1">
    <citation type="journal article" date="2013" name="Genetics">
        <title>The draft genome and transcriptome of Panagrellus redivivus are shaped by the harsh demands of a free-living lifestyle.</title>
        <authorList>
            <person name="Srinivasan J."/>
            <person name="Dillman A.R."/>
            <person name="Macchietto M.G."/>
            <person name="Heikkinen L."/>
            <person name="Lakso M."/>
            <person name="Fracchia K.M."/>
            <person name="Antoshechkin I."/>
            <person name="Mortazavi A."/>
            <person name="Wong G."/>
            <person name="Sternberg P.W."/>
        </authorList>
    </citation>
    <scope>NUCLEOTIDE SEQUENCE [LARGE SCALE GENOMIC DNA]</scope>
    <source>
        <strain evidence="2">MT8872</strain>
    </source>
</reference>
<evidence type="ECO:0000313" key="2">
    <source>
        <dbReference type="Proteomes" id="UP000492821"/>
    </source>
</evidence>
<evidence type="ECO:0000256" key="1">
    <source>
        <dbReference type="SAM" id="MobiDB-lite"/>
    </source>
</evidence>
<dbReference type="Proteomes" id="UP000492821">
    <property type="component" value="Unassembled WGS sequence"/>
</dbReference>
<reference evidence="3" key="2">
    <citation type="submission" date="2020-10" db="UniProtKB">
        <authorList>
            <consortium name="WormBaseParasite"/>
        </authorList>
    </citation>
    <scope>IDENTIFICATION</scope>
</reference>
<feature type="region of interest" description="Disordered" evidence="1">
    <location>
        <begin position="347"/>
        <end position="370"/>
    </location>
</feature>
<evidence type="ECO:0000313" key="3">
    <source>
        <dbReference type="WBParaSite" id="Pan_g22861.t1"/>
    </source>
</evidence>
<protein>
    <submittedName>
        <fullName evidence="3">F-box domain-containing protein</fullName>
    </submittedName>
</protein>
<sequence>MAMSLPVHLLDELLDTFRNNSRDPQKSNSCDGMVRLAVSGKEPLLRFSSFVAHKIGARPTTNSMRLAHIDPEDGICDSVGFEIPCSYESLAVFSHFVRVFEHNTKLESLPNSLKENMTDLVFDHYYGDSLPIAAILKKLPLMEGLALRSCIPRFLTGVKNHTIRLRKLLRLQLSLNVAQFYEALTMKPKFPFPETSKFVMTVDKVPTKPLELRFPAVKKLCLNVTVTITVAIDSLLKFFKQLPLILRCFPNVDTHVIHIAFQHESTPQNVAHINELYRFLEIADFHRNINIEYKEQIQYDARFNSLPIINNLKTIGFKDNAEHDSLIVKVFPRVQLFHRIIVNSKMDESEEEEEYHSSDDDSVQTFSDHSWDEDEAISFYKKPDEV</sequence>
<name>A0A7E4ZX33_PANRE</name>
<dbReference type="AlphaFoldDB" id="A0A7E4ZX33"/>
<organism evidence="2 3">
    <name type="scientific">Panagrellus redivivus</name>
    <name type="common">Microworm</name>
    <dbReference type="NCBI Taxonomy" id="6233"/>
    <lineage>
        <taxon>Eukaryota</taxon>
        <taxon>Metazoa</taxon>
        <taxon>Ecdysozoa</taxon>
        <taxon>Nematoda</taxon>
        <taxon>Chromadorea</taxon>
        <taxon>Rhabditida</taxon>
        <taxon>Tylenchina</taxon>
        <taxon>Panagrolaimomorpha</taxon>
        <taxon>Panagrolaimoidea</taxon>
        <taxon>Panagrolaimidae</taxon>
        <taxon>Panagrellus</taxon>
    </lineage>
</organism>
<proteinExistence type="predicted"/>
<accession>A0A7E4ZX33</accession>
<keyword evidence="2" id="KW-1185">Reference proteome</keyword>